<protein>
    <submittedName>
        <fullName evidence="2">Glycosyltransferase family 2 protein</fullName>
    </submittedName>
</protein>
<dbReference type="RefSeq" id="WP_381496752.1">
    <property type="nucleotide sequence ID" value="NZ_JBHUOM010000001.1"/>
</dbReference>
<dbReference type="InterPro" id="IPR029044">
    <property type="entry name" value="Nucleotide-diphossugar_trans"/>
</dbReference>
<reference evidence="3" key="1">
    <citation type="journal article" date="2019" name="Int. J. Syst. Evol. Microbiol.">
        <title>The Global Catalogue of Microorganisms (GCM) 10K type strain sequencing project: providing services to taxonomists for standard genome sequencing and annotation.</title>
        <authorList>
            <consortium name="The Broad Institute Genomics Platform"/>
            <consortium name="The Broad Institute Genome Sequencing Center for Infectious Disease"/>
            <person name="Wu L."/>
            <person name="Ma J."/>
        </authorList>
    </citation>
    <scope>NUCLEOTIDE SEQUENCE [LARGE SCALE GENOMIC DNA]</scope>
    <source>
        <strain evidence="3">KCTC 52490</strain>
    </source>
</reference>
<dbReference type="Pfam" id="PF00535">
    <property type="entry name" value="Glycos_transf_2"/>
    <property type="match status" value="1"/>
</dbReference>
<evidence type="ECO:0000313" key="3">
    <source>
        <dbReference type="Proteomes" id="UP001597512"/>
    </source>
</evidence>
<comment type="caution">
    <text evidence="2">The sequence shown here is derived from an EMBL/GenBank/DDBJ whole genome shotgun (WGS) entry which is preliminary data.</text>
</comment>
<proteinExistence type="predicted"/>
<gene>
    <name evidence="2" type="ORF">ACFS25_02125</name>
</gene>
<organism evidence="2 3">
    <name type="scientific">Spirosoma flavum</name>
    <dbReference type="NCBI Taxonomy" id="2048557"/>
    <lineage>
        <taxon>Bacteria</taxon>
        <taxon>Pseudomonadati</taxon>
        <taxon>Bacteroidota</taxon>
        <taxon>Cytophagia</taxon>
        <taxon>Cytophagales</taxon>
        <taxon>Cytophagaceae</taxon>
        <taxon>Spirosoma</taxon>
    </lineage>
</organism>
<name>A0ABW6AEM5_9BACT</name>
<dbReference type="InterPro" id="IPR001173">
    <property type="entry name" value="Glyco_trans_2-like"/>
</dbReference>
<sequence length="297" mass="34664">MSLPIQATIILPTTADRGLLLPLCVSSIRRQVIQAFELFIIGDGVDEPTRAVVHDLIRQDDRIRFFDHPKHSRRGEVYRHQALQEARGTFVAYICDRDLWLPNHLEVLAHHLQKATLVTTNYYYVRLDQQLVLPYLLTSPSQTARGILSAAGHRLDFYHRLPYGWRTTPNNRPTDLYMWEQMLAHADCRVAVAWQPTLLYFKRNDHPGWPTAQRYEELVRWNALLQTPPALQPVMDKALISAAYERNRYRESWVLLRGRRISELPDWFRTKLREWLKLPAVPKAGENGLPAPIELDY</sequence>
<dbReference type="EMBL" id="JBHUOM010000001">
    <property type="protein sequence ID" value="MFD2932558.1"/>
    <property type="molecule type" value="Genomic_DNA"/>
</dbReference>
<dbReference type="Proteomes" id="UP001597512">
    <property type="component" value="Unassembled WGS sequence"/>
</dbReference>
<keyword evidence="3" id="KW-1185">Reference proteome</keyword>
<dbReference type="Gene3D" id="3.90.550.10">
    <property type="entry name" value="Spore Coat Polysaccharide Biosynthesis Protein SpsA, Chain A"/>
    <property type="match status" value="1"/>
</dbReference>
<evidence type="ECO:0000259" key="1">
    <source>
        <dbReference type="Pfam" id="PF00535"/>
    </source>
</evidence>
<evidence type="ECO:0000313" key="2">
    <source>
        <dbReference type="EMBL" id="MFD2932558.1"/>
    </source>
</evidence>
<dbReference type="SUPFAM" id="SSF53448">
    <property type="entry name" value="Nucleotide-diphospho-sugar transferases"/>
    <property type="match status" value="1"/>
</dbReference>
<accession>A0ABW6AEM5</accession>
<feature type="domain" description="Glycosyltransferase 2-like" evidence="1">
    <location>
        <begin position="9"/>
        <end position="126"/>
    </location>
</feature>